<dbReference type="RefSeq" id="WP_135994867.1">
    <property type="nucleotide sequence ID" value="NZ_CP071057.1"/>
</dbReference>
<dbReference type="OrthoDB" id="7567258at2"/>
<evidence type="ECO:0000259" key="1">
    <source>
        <dbReference type="Pfam" id="PF19780"/>
    </source>
</evidence>
<accession>A0A4S2H4M1</accession>
<comment type="caution">
    <text evidence="2">The sequence shown here is derived from an EMBL/GenBank/DDBJ whole genome shotgun (WGS) entry which is preliminary data.</text>
</comment>
<evidence type="ECO:0000313" key="3">
    <source>
        <dbReference type="Proteomes" id="UP000308054"/>
    </source>
</evidence>
<keyword evidence="3" id="KW-1185">Reference proteome</keyword>
<sequence length="154" mass="16991">MTPVLLAALLLIVQDPAGPGVRRDIADLAWLEGCWEGTGFGMSVEECWMSAPDGRLTGMFQMIGADGAQTMSEIFVLDEFETGPAVRLKHFNPDMTGWEAGDEFLSFALIETGEDFARFEGLEYRLEAGRLIVDLVVGTGAGERIERLEFDRVR</sequence>
<evidence type="ECO:0000313" key="2">
    <source>
        <dbReference type="EMBL" id="TGY90368.1"/>
    </source>
</evidence>
<dbReference type="Proteomes" id="UP000308054">
    <property type="component" value="Unassembled WGS sequence"/>
</dbReference>
<dbReference type="InterPro" id="IPR046232">
    <property type="entry name" value="DUF6265"/>
</dbReference>
<reference evidence="2 3" key="1">
    <citation type="journal article" date="2017" name="Int. J. Syst. Evol. Microbiol.">
        <title>Marinicauda algicola sp. nov., isolated from a marine red alga Rhodosorus marinus.</title>
        <authorList>
            <person name="Jeong S.E."/>
            <person name="Jeon S.H."/>
            <person name="Chun B.H."/>
            <person name="Kim D.W."/>
            <person name="Jeon C.O."/>
        </authorList>
    </citation>
    <scope>NUCLEOTIDE SEQUENCE [LARGE SCALE GENOMIC DNA]</scope>
    <source>
        <strain evidence="2 3">JCM 31718</strain>
    </source>
</reference>
<gene>
    <name evidence="2" type="ORF">E5163_04400</name>
</gene>
<proteinExistence type="predicted"/>
<dbReference type="EMBL" id="SRXW01000001">
    <property type="protein sequence ID" value="TGY90368.1"/>
    <property type="molecule type" value="Genomic_DNA"/>
</dbReference>
<name>A0A4S2H4M1_9PROT</name>
<dbReference type="AlphaFoldDB" id="A0A4S2H4M1"/>
<dbReference type="Pfam" id="PF19780">
    <property type="entry name" value="DUF6265"/>
    <property type="match status" value="1"/>
</dbReference>
<organism evidence="2 3">
    <name type="scientific">Marinicauda algicola</name>
    <dbReference type="NCBI Taxonomy" id="2029849"/>
    <lineage>
        <taxon>Bacteria</taxon>
        <taxon>Pseudomonadati</taxon>
        <taxon>Pseudomonadota</taxon>
        <taxon>Alphaproteobacteria</taxon>
        <taxon>Maricaulales</taxon>
        <taxon>Maricaulaceae</taxon>
        <taxon>Marinicauda</taxon>
    </lineage>
</organism>
<protein>
    <recommendedName>
        <fullName evidence="1">DUF6265 domain-containing protein</fullName>
    </recommendedName>
</protein>
<feature type="domain" description="DUF6265" evidence="1">
    <location>
        <begin position="29"/>
        <end position="130"/>
    </location>
</feature>